<proteinExistence type="predicted"/>
<reference evidence="1 2" key="1">
    <citation type="journal article" date="2022" name="Genome Biol. Evol.">
        <title>The Spruce Budworm Genome: Reconstructing the Evolutionary History of Antifreeze Proteins.</title>
        <authorList>
            <person name="Beliveau C."/>
            <person name="Gagne P."/>
            <person name="Picq S."/>
            <person name="Vernygora O."/>
            <person name="Keeling C.I."/>
            <person name="Pinkney K."/>
            <person name="Doucet D."/>
            <person name="Wen F."/>
            <person name="Johnston J.S."/>
            <person name="Maaroufi H."/>
            <person name="Boyle B."/>
            <person name="Laroche J."/>
            <person name="Dewar K."/>
            <person name="Juretic N."/>
            <person name="Blackburn G."/>
            <person name="Nisole A."/>
            <person name="Brunet B."/>
            <person name="Brandao M."/>
            <person name="Lumley L."/>
            <person name="Duan J."/>
            <person name="Quan G."/>
            <person name="Lucarotti C.J."/>
            <person name="Roe A.D."/>
            <person name="Sperling F.A.H."/>
            <person name="Levesque R.C."/>
            <person name="Cusson M."/>
        </authorList>
    </citation>
    <scope>NUCLEOTIDE SEQUENCE [LARGE SCALE GENOMIC DNA]</scope>
    <source>
        <strain evidence="1">Glfc:IPQL:Cfum</strain>
    </source>
</reference>
<organism evidence="1 2">
    <name type="scientific">Choristoneura fumiferana</name>
    <name type="common">Spruce budworm moth</name>
    <name type="synonym">Archips fumiferana</name>
    <dbReference type="NCBI Taxonomy" id="7141"/>
    <lineage>
        <taxon>Eukaryota</taxon>
        <taxon>Metazoa</taxon>
        <taxon>Ecdysozoa</taxon>
        <taxon>Arthropoda</taxon>
        <taxon>Hexapoda</taxon>
        <taxon>Insecta</taxon>
        <taxon>Pterygota</taxon>
        <taxon>Neoptera</taxon>
        <taxon>Endopterygota</taxon>
        <taxon>Lepidoptera</taxon>
        <taxon>Glossata</taxon>
        <taxon>Ditrysia</taxon>
        <taxon>Tortricoidea</taxon>
        <taxon>Tortricidae</taxon>
        <taxon>Tortricinae</taxon>
        <taxon>Choristoneura</taxon>
    </lineage>
</organism>
<gene>
    <name evidence="1" type="ORF">MSG28_000599</name>
</gene>
<evidence type="ECO:0000313" key="2">
    <source>
        <dbReference type="Proteomes" id="UP001064048"/>
    </source>
</evidence>
<accession>A0ACC0K1N8</accession>
<dbReference type="Proteomes" id="UP001064048">
    <property type="component" value="Chromosome Z"/>
</dbReference>
<evidence type="ECO:0000313" key="1">
    <source>
        <dbReference type="EMBL" id="KAI8430269.1"/>
    </source>
</evidence>
<name>A0ACC0K1N8_CHOFU</name>
<sequence length="236" mass="26625">MKDCKTVDTPLVKKNMERRTEGQVGESNPCQNLIGGLMRSGKPLKGYCDADWANCTIDRRSYTGYAFKLSGGLVSWESKKQPTVALSSAEAEYMALASATKEACYLRRFIYEITALSFKYSNSFASIPFEQRLAIDEQMCSTKIGHYLKQYLPNKAHKWGFKLFLLCSINCYAHKFEVYAGFPISCAHYHRETSERVLKLLNSSIDGKAILNSGQQNQGLLDQTLRSRLARLIATK</sequence>
<dbReference type="EMBL" id="CM046131">
    <property type="protein sequence ID" value="KAI8430269.1"/>
    <property type="molecule type" value="Genomic_DNA"/>
</dbReference>
<comment type="caution">
    <text evidence="1">The sequence shown here is derived from an EMBL/GenBank/DDBJ whole genome shotgun (WGS) entry which is preliminary data.</text>
</comment>
<protein>
    <submittedName>
        <fullName evidence="1">Uncharacterized protein</fullName>
    </submittedName>
</protein>
<keyword evidence="2" id="KW-1185">Reference proteome</keyword>